<feature type="transmembrane region" description="Helical" evidence="1">
    <location>
        <begin position="137"/>
        <end position="158"/>
    </location>
</feature>
<feature type="transmembrane region" description="Helical" evidence="1">
    <location>
        <begin position="12"/>
        <end position="33"/>
    </location>
</feature>
<accession>A0A8J3Z604</accession>
<dbReference type="PANTHER" id="PTHR37305:SF1">
    <property type="entry name" value="MEMBRANE PROTEIN"/>
    <property type="match status" value="1"/>
</dbReference>
<organism evidence="2 3">
    <name type="scientific">Virgisporangium aurantiacum</name>
    <dbReference type="NCBI Taxonomy" id="175570"/>
    <lineage>
        <taxon>Bacteria</taxon>
        <taxon>Bacillati</taxon>
        <taxon>Actinomycetota</taxon>
        <taxon>Actinomycetes</taxon>
        <taxon>Micromonosporales</taxon>
        <taxon>Micromonosporaceae</taxon>
        <taxon>Virgisporangium</taxon>
    </lineage>
</organism>
<protein>
    <submittedName>
        <fullName evidence="2">ABC transporter</fullName>
    </submittedName>
</protein>
<feature type="transmembrane region" description="Helical" evidence="1">
    <location>
        <begin position="94"/>
        <end position="117"/>
    </location>
</feature>
<evidence type="ECO:0000313" key="3">
    <source>
        <dbReference type="Proteomes" id="UP000612585"/>
    </source>
</evidence>
<proteinExistence type="predicted"/>
<dbReference type="Pfam" id="PF12730">
    <property type="entry name" value="ABC2_membrane_4"/>
    <property type="match status" value="1"/>
</dbReference>
<gene>
    <name evidence="2" type="ORF">Vau01_056300</name>
</gene>
<name>A0A8J3Z604_9ACTN</name>
<dbReference type="Proteomes" id="UP000612585">
    <property type="component" value="Unassembled WGS sequence"/>
</dbReference>
<dbReference type="EMBL" id="BOPG01000034">
    <property type="protein sequence ID" value="GIJ58114.1"/>
    <property type="molecule type" value="Genomic_DNA"/>
</dbReference>
<keyword evidence="1" id="KW-0472">Membrane</keyword>
<reference evidence="2" key="1">
    <citation type="submission" date="2021-01" db="EMBL/GenBank/DDBJ databases">
        <title>Whole genome shotgun sequence of Virgisporangium aurantiacum NBRC 16421.</title>
        <authorList>
            <person name="Komaki H."/>
            <person name="Tamura T."/>
        </authorList>
    </citation>
    <scope>NUCLEOTIDE SEQUENCE</scope>
    <source>
        <strain evidence="2">NBRC 16421</strain>
    </source>
</reference>
<keyword evidence="3" id="KW-1185">Reference proteome</keyword>
<keyword evidence="1" id="KW-0812">Transmembrane</keyword>
<dbReference type="PANTHER" id="PTHR37305">
    <property type="entry name" value="INTEGRAL MEMBRANE PROTEIN-RELATED"/>
    <property type="match status" value="1"/>
</dbReference>
<dbReference type="RefSeq" id="WP_203998410.1">
    <property type="nucleotide sequence ID" value="NZ_BOPG01000034.1"/>
</dbReference>
<evidence type="ECO:0000256" key="1">
    <source>
        <dbReference type="SAM" id="Phobius"/>
    </source>
</evidence>
<feature type="transmembrane region" description="Helical" evidence="1">
    <location>
        <begin position="222"/>
        <end position="243"/>
    </location>
</feature>
<comment type="caution">
    <text evidence="2">The sequence shown here is derived from an EMBL/GenBank/DDBJ whole genome shotgun (WGS) entry which is preliminary data.</text>
</comment>
<feature type="transmembrane region" description="Helical" evidence="1">
    <location>
        <begin position="53"/>
        <end position="73"/>
    </location>
</feature>
<feature type="transmembrane region" description="Helical" evidence="1">
    <location>
        <begin position="165"/>
        <end position="183"/>
    </location>
</feature>
<keyword evidence="1" id="KW-1133">Transmembrane helix</keyword>
<evidence type="ECO:0000313" key="2">
    <source>
        <dbReference type="EMBL" id="GIJ58114.1"/>
    </source>
</evidence>
<sequence length="248" mass="25769">MISADLIKLRTLRATPVTVLLTIVVCGGLSYLLGLSGSSAAEHGRFDVVFFTYYGVLLGQFALVVFGVFAMGGEYSSGTVRASLLAMPRRGRFYASKIIATGLVALATAVVAVAAAYLGARAGLGEYGTGLGDRDMLAGFVGATLYLPLIALFAFGVATMVRSSAIALGVLMPVLFLGSQGIGNAPKAGTVLQFLPDQAGATILHIAGRPDDPDYSRDFGPWTGLAILALWTALALIGGHLVLRRRDA</sequence>
<dbReference type="AlphaFoldDB" id="A0A8J3Z604"/>